<dbReference type="OrthoDB" id="21449at2759"/>
<feature type="region of interest" description="Disordered" evidence="3">
    <location>
        <begin position="1"/>
        <end position="65"/>
    </location>
</feature>
<keyword evidence="1 2" id="KW-0103">Bromodomain</keyword>
<evidence type="ECO:0000313" key="5">
    <source>
        <dbReference type="EMBL" id="OAO14516.1"/>
    </source>
</evidence>
<evidence type="ECO:0000256" key="1">
    <source>
        <dbReference type="ARBA" id="ARBA00023117"/>
    </source>
</evidence>
<dbReference type="Proteomes" id="UP000078348">
    <property type="component" value="Unassembled WGS sequence"/>
</dbReference>
<dbReference type="SMART" id="SM00297">
    <property type="entry name" value="BROMO"/>
    <property type="match status" value="1"/>
</dbReference>
<feature type="compositionally biased region" description="Polar residues" evidence="3">
    <location>
        <begin position="224"/>
        <end position="235"/>
    </location>
</feature>
<protein>
    <submittedName>
        <fullName evidence="5">Nuclear protein X1</fullName>
    </submittedName>
</protein>
<evidence type="ECO:0000313" key="6">
    <source>
        <dbReference type="Proteomes" id="UP000078348"/>
    </source>
</evidence>
<dbReference type="Gene3D" id="1.20.920.10">
    <property type="entry name" value="Bromodomain-like"/>
    <property type="match status" value="1"/>
</dbReference>
<dbReference type="SUPFAM" id="SSF47370">
    <property type="entry name" value="Bromodomain"/>
    <property type="match status" value="1"/>
</dbReference>
<dbReference type="PROSITE" id="PS50014">
    <property type="entry name" value="BROMODOMAIN_2"/>
    <property type="match status" value="1"/>
</dbReference>
<organism evidence="5 6">
    <name type="scientific">Blastocystis sp. subtype 1 (strain ATCC 50177 / NandII)</name>
    <dbReference type="NCBI Taxonomy" id="478820"/>
    <lineage>
        <taxon>Eukaryota</taxon>
        <taxon>Sar</taxon>
        <taxon>Stramenopiles</taxon>
        <taxon>Bigyra</taxon>
        <taxon>Opalozoa</taxon>
        <taxon>Opalinata</taxon>
        <taxon>Blastocystidae</taxon>
        <taxon>Blastocystis</taxon>
    </lineage>
</organism>
<evidence type="ECO:0000259" key="4">
    <source>
        <dbReference type="PROSITE" id="PS50014"/>
    </source>
</evidence>
<dbReference type="InterPro" id="IPR036427">
    <property type="entry name" value="Bromodomain-like_sf"/>
</dbReference>
<dbReference type="Pfam" id="PF00439">
    <property type="entry name" value="Bromodomain"/>
    <property type="match status" value="1"/>
</dbReference>
<evidence type="ECO:0000256" key="2">
    <source>
        <dbReference type="PROSITE-ProRule" id="PRU00035"/>
    </source>
</evidence>
<proteinExistence type="predicted"/>
<dbReference type="PRINTS" id="PR00503">
    <property type="entry name" value="BROMODOMAIN"/>
</dbReference>
<feature type="compositionally biased region" description="Polar residues" evidence="3">
    <location>
        <begin position="1"/>
        <end position="20"/>
    </location>
</feature>
<comment type="caution">
    <text evidence="5">The sequence shown here is derived from an EMBL/GenBank/DDBJ whole genome shotgun (WGS) entry which is preliminary data.</text>
</comment>
<name>A0A196SDW9_BLAHN</name>
<sequence>MISQTNDAQNPQETPTSTVSLPKEAQPSHGIETEVLTLNTPSSMTPTADDPSDSTDGSYEADAKTEDKKIIRIPVSKLSVESSTPVPILKGQYYQDERFGYWSGRWGMGTNGKISGVTSDFSYTITRPVNCPSGNAPISGVYQGYFWIKFNPPRKILENKMHLYFTEHNGKYLVSGAGTNRLGPYDLEGIYDPTTLDLTCIKKYHPAPPKPRQSESSSHDSRVARSTTTNDVPSTVTPAMQNCFRLHMKLMNHKWASPFLHPVDPVALHIPDYFSIIKNPMDFGTIYARLLDGSLATEAEYLALVHRVFDNAILYNKPSDDVAVMAHTLSDYFERERLHMSELVAVEGDANTITTRRRSIKRSAGVEAAGGGAMARQYALRNESGA</sequence>
<feature type="compositionally biased region" description="Low complexity" evidence="3">
    <location>
        <begin position="40"/>
        <end position="49"/>
    </location>
</feature>
<keyword evidence="6" id="KW-1185">Reference proteome</keyword>
<dbReference type="InterPro" id="IPR001487">
    <property type="entry name" value="Bromodomain"/>
</dbReference>
<evidence type="ECO:0000256" key="3">
    <source>
        <dbReference type="SAM" id="MobiDB-lite"/>
    </source>
</evidence>
<accession>A0A196SDW9</accession>
<gene>
    <name evidence="5" type="ORF">AV274_3819</name>
</gene>
<reference evidence="5 6" key="1">
    <citation type="submission" date="2016-05" db="EMBL/GenBank/DDBJ databases">
        <title>Nuclear genome of Blastocystis sp. subtype 1 NandII.</title>
        <authorList>
            <person name="Gentekaki E."/>
            <person name="Curtis B."/>
            <person name="Stairs C."/>
            <person name="Eme L."/>
            <person name="Herman E."/>
            <person name="Klimes V."/>
            <person name="Arias M.C."/>
            <person name="Elias M."/>
            <person name="Hilliou F."/>
            <person name="Klute M."/>
            <person name="Malik S.-B."/>
            <person name="Pightling A."/>
            <person name="Rachubinski R."/>
            <person name="Salas D."/>
            <person name="Schlacht A."/>
            <person name="Suga H."/>
            <person name="Archibald J."/>
            <person name="Ball S.G."/>
            <person name="Clark G."/>
            <person name="Dacks J."/>
            <person name="Van Der Giezen M."/>
            <person name="Tsaousis A."/>
            <person name="Roger A."/>
        </authorList>
    </citation>
    <scope>NUCLEOTIDE SEQUENCE [LARGE SCALE GENOMIC DNA]</scope>
    <source>
        <strain evidence="6">ATCC 50177 / NandII</strain>
    </source>
</reference>
<dbReference type="STRING" id="478820.A0A196SDW9"/>
<dbReference type="EMBL" id="LXWW01000238">
    <property type="protein sequence ID" value="OAO14516.1"/>
    <property type="molecule type" value="Genomic_DNA"/>
</dbReference>
<dbReference type="PANTHER" id="PTHR45926">
    <property type="entry name" value="OSJNBA0053K19.4 PROTEIN"/>
    <property type="match status" value="1"/>
</dbReference>
<feature type="domain" description="Bromo" evidence="4">
    <location>
        <begin position="251"/>
        <end position="323"/>
    </location>
</feature>
<dbReference type="AlphaFoldDB" id="A0A196SDW9"/>
<feature type="region of interest" description="Disordered" evidence="3">
    <location>
        <begin position="207"/>
        <end position="235"/>
    </location>
</feature>